<comment type="caution">
    <text evidence="1">The sequence shown here is derived from an EMBL/GenBank/DDBJ whole genome shotgun (WGS) entry which is preliminary data.</text>
</comment>
<evidence type="ECO:0000313" key="2">
    <source>
        <dbReference type="Proteomes" id="UP001054945"/>
    </source>
</evidence>
<protein>
    <submittedName>
        <fullName evidence="1">Uncharacterized protein</fullName>
    </submittedName>
</protein>
<evidence type="ECO:0000313" key="1">
    <source>
        <dbReference type="EMBL" id="GIY07639.1"/>
    </source>
</evidence>
<accession>A0AAV4QE17</accession>
<name>A0AAV4QE17_CAEEX</name>
<dbReference type="AlphaFoldDB" id="A0AAV4QE17"/>
<dbReference type="EMBL" id="BPLR01006135">
    <property type="protein sequence ID" value="GIY07639.1"/>
    <property type="molecule type" value="Genomic_DNA"/>
</dbReference>
<keyword evidence="2" id="KW-1185">Reference proteome</keyword>
<organism evidence="1 2">
    <name type="scientific">Caerostris extrusa</name>
    <name type="common">Bark spider</name>
    <name type="synonym">Caerostris bankana</name>
    <dbReference type="NCBI Taxonomy" id="172846"/>
    <lineage>
        <taxon>Eukaryota</taxon>
        <taxon>Metazoa</taxon>
        <taxon>Ecdysozoa</taxon>
        <taxon>Arthropoda</taxon>
        <taxon>Chelicerata</taxon>
        <taxon>Arachnida</taxon>
        <taxon>Araneae</taxon>
        <taxon>Araneomorphae</taxon>
        <taxon>Entelegynae</taxon>
        <taxon>Araneoidea</taxon>
        <taxon>Araneidae</taxon>
        <taxon>Caerostris</taxon>
    </lineage>
</organism>
<proteinExistence type="predicted"/>
<sequence length="140" mass="15845">MVTSSGCLYQNPVPERKEPIASNPSPKFESLIAISVCHGKAIQSHTGTLIRAPYTRSVTKICNPSSRLDSLSWWLKRNFLLQGLSCNVRIAVSMGGTQPWLEQLRDFVTFEGGEVDGWLWGKRLDFLETRSVQCRFFPRI</sequence>
<reference evidence="1 2" key="1">
    <citation type="submission" date="2021-06" db="EMBL/GenBank/DDBJ databases">
        <title>Caerostris extrusa draft genome.</title>
        <authorList>
            <person name="Kono N."/>
            <person name="Arakawa K."/>
        </authorList>
    </citation>
    <scope>NUCLEOTIDE SEQUENCE [LARGE SCALE GENOMIC DNA]</scope>
</reference>
<dbReference type="Proteomes" id="UP001054945">
    <property type="component" value="Unassembled WGS sequence"/>
</dbReference>
<gene>
    <name evidence="1" type="ORF">CEXT_377381</name>
</gene>